<protein>
    <submittedName>
        <fullName evidence="3">Aminoacyl-tRNA hydrolase</fullName>
        <ecNumber evidence="3">3.1.1.29</ecNumber>
    </submittedName>
</protein>
<dbReference type="NCBIfam" id="NF006718">
    <property type="entry name" value="PRK09256.1"/>
    <property type="match status" value="1"/>
</dbReference>
<keyword evidence="3" id="KW-0378">Hydrolase</keyword>
<name>A0A845V6N1_9GAMM</name>
<dbReference type="InterPro" id="IPR000352">
    <property type="entry name" value="Pep_chain_release_fac_I"/>
</dbReference>
<dbReference type="AlphaFoldDB" id="A0A845V6N1"/>
<feature type="compositionally biased region" description="Basic residues" evidence="1">
    <location>
        <begin position="102"/>
        <end position="134"/>
    </location>
</feature>
<comment type="caution">
    <text evidence="3">The sequence shown here is derived from an EMBL/GenBank/DDBJ whole genome shotgun (WGS) entry which is preliminary data.</text>
</comment>
<dbReference type="GO" id="GO:0004045">
    <property type="term" value="F:peptidyl-tRNA hydrolase activity"/>
    <property type="evidence" value="ECO:0007669"/>
    <property type="project" value="UniProtKB-EC"/>
</dbReference>
<dbReference type="RefSeq" id="WP_164212217.1">
    <property type="nucleotide sequence ID" value="NZ_JAAGSC010000044.1"/>
</dbReference>
<proteinExistence type="predicted"/>
<dbReference type="PANTHER" id="PTHR47814">
    <property type="entry name" value="PEPTIDYL-TRNA HYDROLASE ARFB"/>
    <property type="match status" value="1"/>
</dbReference>
<evidence type="ECO:0000313" key="3">
    <source>
        <dbReference type="EMBL" id="NDY96826.1"/>
    </source>
</evidence>
<accession>A0A845V6N1</accession>
<feature type="domain" description="Prokaryotic-type class I peptide chain release factors" evidence="2">
    <location>
        <begin position="13"/>
        <end position="134"/>
    </location>
</feature>
<dbReference type="Gene3D" id="3.30.160.20">
    <property type="match status" value="1"/>
</dbReference>
<feature type="region of interest" description="Disordered" evidence="1">
    <location>
        <begin position="96"/>
        <end position="141"/>
    </location>
</feature>
<reference evidence="3 4" key="1">
    <citation type="submission" date="2020-02" db="EMBL/GenBank/DDBJ databases">
        <authorList>
            <person name="Zhang X.-Y."/>
        </authorList>
    </citation>
    <scope>NUCLEOTIDE SEQUENCE [LARGE SCALE GENOMIC DNA]</scope>
    <source>
        <strain evidence="3 4">C33</strain>
    </source>
</reference>
<dbReference type="SUPFAM" id="SSF110916">
    <property type="entry name" value="Peptidyl-tRNA hydrolase domain-like"/>
    <property type="match status" value="1"/>
</dbReference>
<organism evidence="3 4">
    <name type="scientific">Wenzhouxiangella limi</name>
    <dbReference type="NCBI Taxonomy" id="2707351"/>
    <lineage>
        <taxon>Bacteria</taxon>
        <taxon>Pseudomonadati</taxon>
        <taxon>Pseudomonadota</taxon>
        <taxon>Gammaproteobacteria</taxon>
        <taxon>Chromatiales</taxon>
        <taxon>Wenzhouxiangellaceae</taxon>
        <taxon>Wenzhouxiangella</taxon>
    </lineage>
</organism>
<gene>
    <name evidence="3" type="primary">arfB</name>
    <name evidence="3" type="ORF">G3I74_13920</name>
</gene>
<evidence type="ECO:0000256" key="1">
    <source>
        <dbReference type="SAM" id="MobiDB-lite"/>
    </source>
</evidence>
<dbReference type="GO" id="GO:0072344">
    <property type="term" value="P:rescue of stalled ribosome"/>
    <property type="evidence" value="ECO:0007669"/>
    <property type="project" value="TreeGrafter"/>
</dbReference>
<dbReference type="Proteomes" id="UP000484885">
    <property type="component" value="Unassembled WGS sequence"/>
</dbReference>
<dbReference type="EMBL" id="JAAGSC010000044">
    <property type="protein sequence ID" value="NDY96826.1"/>
    <property type="molecule type" value="Genomic_DNA"/>
</dbReference>
<evidence type="ECO:0000259" key="2">
    <source>
        <dbReference type="Pfam" id="PF00472"/>
    </source>
</evidence>
<dbReference type="GO" id="GO:0043022">
    <property type="term" value="F:ribosome binding"/>
    <property type="evidence" value="ECO:0007669"/>
    <property type="project" value="TreeGrafter"/>
</dbReference>
<dbReference type="Pfam" id="PF00472">
    <property type="entry name" value="RF-1"/>
    <property type="match status" value="1"/>
</dbReference>
<evidence type="ECO:0000313" key="4">
    <source>
        <dbReference type="Proteomes" id="UP000484885"/>
    </source>
</evidence>
<dbReference type="PANTHER" id="PTHR47814:SF1">
    <property type="entry name" value="PEPTIDYL-TRNA HYDROLASE ARFB"/>
    <property type="match status" value="1"/>
</dbReference>
<keyword evidence="4" id="KW-1185">Reference proteome</keyword>
<dbReference type="GO" id="GO:0003747">
    <property type="term" value="F:translation release factor activity"/>
    <property type="evidence" value="ECO:0007669"/>
    <property type="project" value="InterPro"/>
</dbReference>
<sequence>MGPFPRNRFLPPEAELSERFILTGGPGGQHVNRTETGVQLRFDVAGSNFLDPATKTRLIDLAGRRIDSEGVLTIEAKSHRSQRRNRQDARARLTDLIEQASHKPRRRIPTRPTKTARRKRLEAKRQRGRIKRARGKPDPND</sequence>
<dbReference type="EC" id="3.1.1.29" evidence="3"/>